<gene>
    <name evidence="2" type="ORF">SAMN05444277_10125</name>
</gene>
<proteinExistence type="predicted"/>
<dbReference type="Proteomes" id="UP000199031">
    <property type="component" value="Unassembled WGS sequence"/>
</dbReference>
<feature type="region of interest" description="Disordered" evidence="1">
    <location>
        <begin position="1"/>
        <end position="46"/>
    </location>
</feature>
<sequence length="65" mass="7507">MQLNLNKNTSKNPFNANLKSQMYSNLKSPNQQSSKPVTGKSYEEKKLARQDTFINEHYAQLFLLS</sequence>
<accession>A0A1I5R271</accession>
<dbReference type="STRING" id="1465490.SAMN05444277_10125"/>
<keyword evidence="3" id="KW-1185">Reference proteome</keyword>
<evidence type="ECO:0000256" key="1">
    <source>
        <dbReference type="SAM" id="MobiDB-lite"/>
    </source>
</evidence>
<reference evidence="2 3" key="1">
    <citation type="submission" date="2016-10" db="EMBL/GenBank/DDBJ databases">
        <authorList>
            <person name="de Groot N.N."/>
        </authorList>
    </citation>
    <scope>NUCLEOTIDE SEQUENCE [LARGE SCALE GENOMIC DNA]</scope>
    <source>
        <strain evidence="2 3">DSM 28286</strain>
    </source>
</reference>
<name>A0A1I5R271_9BACT</name>
<evidence type="ECO:0000313" key="2">
    <source>
        <dbReference type="EMBL" id="SFP52460.1"/>
    </source>
</evidence>
<protein>
    <submittedName>
        <fullName evidence="2">Uncharacterized protein</fullName>
    </submittedName>
</protein>
<organism evidence="2 3">
    <name type="scientific">Parafilimonas terrae</name>
    <dbReference type="NCBI Taxonomy" id="1465490"/>
    <lineage>
        <taxon>Bacteria</taxon>
        <taxon>Pseudomonadati</taxon>
        <taxon>Bacteroidota</taxon>
        <taxon>Chitinophagia</taxon>
        <taxon>Chitinophagales</taxon>
        <taxon>Chitinophagaceae</taxon>
        <taxon>Parafilimonas</taxon>
    </lineage>
</organism>
<feature type="compositionally biased region" description="Polar residues" evidence="1">
    <location>
        <begin position="1"/>
        <end position="36"/>
    </location>
</feature>
<evidence type="ECO:0000313" key="3">
    <source>
        <dbReference type="Proteomes" id="UP000199031"/>
    </source>
</evidence>
<dbReference type="AlphaFoldDB" id="A0A1I5R271"/>
<dbReference type="EMBL" id="FOXQ01000001">
    <property type="protein sequence ID" value="SFP52460.1"/>
    <property type="molecule type" value="Genomic_DNA"/>
</dbReference>